<protein>
    <recommendedName>
        <fullName evidence="4">Integral membrane protein</fullName>
    </recommendedName>
</protein>
<keyword evidence="3" id="KW-1185">Reference proteome</keyword>
<comment type="caution">
    <text evidence="2">The sequence shown here is derived from an EMBL/GenBank/DDBJ whole genome shotgun (WGS) entry which is preliminary data.</text>
</comment>
<sequence length="144" mass="15083">MLFQTGAAVTIMVLSALIWYAWLGWDTERQLNPTSGEYTGPYQVWQIVGCGASLILLLVGALWAGTREVLAAAALTVGFTIVWTADAARNDDSGLFAVGTIVLFAGLAAASGVIAAIAFGIRNRRAPRVDTTPSGPSEASNRPS</sequence>
<reference evidence="2 3" key="1">
    <citation type="submission" date="2021-01" db="EMBL/GenBank/DDBJ databases">
        <title>Whole genome shotgun sequence of Actinoplanes couchii NBRC 106145.</title>
        <authorList>
            <person name="Komaki H."/>
            <person name="Tamura T."/>
        </authorList>
    </citation>
    <scope>NUCLEOTIDE SEQUENCE [LARGE SCALE GENOMIC DNA]</scope>
    <source>
        <strain evidence="2 3">NBRC 106145</strain>
    </source>
</reference>
<keyword evidence="1" id="KW-1133">Transmembrane helix</keyword>
<organism evidence="2 3">
    <name type="scientific">Actinoplanes couchii</name>
    <dbReference type="NCBI Taxonomy" id="403638"/>
    <lineage>
        <taxon>Bacteria</taxon>
        <taxon>Bacillati</taxon>
        <taxon>Actinomycetota</taxon>
        <taxon>Actinomycetes</taxon>
        <taxon>Micromonosporales</taxon>
        <taxon>Micromonosporaceae</taxon>
        <taxon>Actinoplanes</taxon>
    </lineage>
</organism>
<keyword evidence="1" id="KW-0812">Transmembrane</keyword>
<gene>
    <name evidence="2" type="ORF">Aco03nite_086280</name>
</gene>
<evidence type="ECO:0000313" key="3">
    <source>
        <dbReference type="Proteomes" id="UP000612282"/>
    </source>
</evidence>
<accession>A0ABQ3XNX3</accession>
<name>A0ABQ3XNX3_9ACTN</name>
<feature type="transmembrane region" description="Helical" evidence="1">
    <location>
        <begin position="45"/>
        <end position="64"/>
    </location>
</feature>
<keyword evidence="1" id="KW-0472">Membrane</keyword>
<feature type="transmembrane region" description="Helical" evidence="1">
    <location>
        <begin position="69"/>
        <end position="88"/>
    </location>
</feature>
<dbReference type="Proteomes" id="UP000612282">
    <property type="component" value="Unassembled WGS sequence"/>
</dbReference>
<feature type="transmembrane region" description="Helical" evidence="1">
    <location>
        <begin position="94"/>
        <end position="119"/>
    </location>
</feature>
<dbReference type="EMBL" id="BOMG01000105">
    <property type="protein sequence ID" value="GID60224.1"/>
    <property type="molecule type" value="Genomic_DNA"/>
</dbReference>
<evidence type="ECO:0000256" key="1">
    <source>
        <dbReference type="SAM" id="Phobius"/>
    </source>
</evidence>
<feature type="transmembrane region" description="Helical" evidence="1">
    <location>
        <begin position="7"/>
        <end position="25"/>
    </location>
</feature>
<evidence type="ECO:0000313" key="2">
    <source>
        <dbReference type="EMBL" id="GID60224.1"/>
    </source>
</evidence>
<proteinExistence type="predicted"/>
<evidence type="ECO:0008006" key="4">
    <source>
        <dbReference type="Google" id="ProtNLM"/>
    </source>
</evidence>